<dbReference type="SUPFAM" id="SSF46785">
    <property type="entry name" value="Winged helix' DNA-binding domain"/>
    <property type="match status" value="1"/>
</dbReference>
<dbReference type="InterPro" id="IPR036388">
    <property type="entry name" value="WH-like_DNA-bd_sf"/>
</dbReference>
<evidence type="ECO:0000256" key="3">
    <source>
        <dbReference type="ARBA" id="ARBA00023163"/>
    </source>
</evidence>
<name>A0A7K3WBS2_9ACTN</name>
<dbReference type="PANTHER" id="PTHR30136:SF24">
    <property type="entry name" value="HTH-TYPE TRANSCRIPTIONAL REPRESSOR ALLR"/>
    <property type="match status" value="1"/>
</dbReference>
<dbReference type="InterPro" id="IPR029016">
    <property type="entry name" value="GAF-like_dom_sf"/>
</dbReference>
<dbReference type="GO" id="GO:0003700">
    <property type="term" value="F:DNA-binding transcription factor activity"/>
    <property type="evidence" value="ECO:0007669"/>
    <property type="project" value="TreeGrafter"/>
</dbReference>
<organism evidence="6 7">
    <name type="scientific">Goekera deserti</name>
    <dbReference type="NCBI Taxonomy" id="2497753"/>
    <lineage>
        <taxon>Bacteria</taxon>
        <taxon>Bacillati</taxon>
        <taxon>Actinomycetota</taxon>
        <taxon>Actinomycetes</taxon>
        <taxon>Geodermatophilales</taxon>
        <taxon>Geodermatophilaceae</taxon>
        <taxon>Goekera</taxon>
    </lineage>
</organism>
<dbReference type="PROSITE" id="PS51078">
    <property type="entry name" value="ICLR_ED"/>
    <property type="match status" value="1"/>
</dbReference>
<accession>A0A7K3WBS2</accession>
<keyword evidence="1" id="KW-0805">Transcription regulation</keyword>
<dbReference type="PANTHER" id="PTHR30136">
    <property type="entry name" value="HELIX-TURN-HELIX TRANSCRIPTIONAL REGULATOR, ICLR FAMILY"/>
    <property type="match status" value="1"/>
</dbReference>
<dbReference type="Gene3D" id="3.30.450.40">
    <property type="match status" value="1"/>
</dbReference>
<comment type="caution">
    <text evidence="6">The sequence shown here is derived from an EMBL/GenBank/DDBJ whole genome shotgun (WGS) entry which is preliminary data.</text>
</comment>
<dbReference type="Proteomes" id="UP000470470">
    <property type="component" value="Unassembled WGS sequence"/>
</dbReference>
<keyword evidence="7" id="KW-1185">Reference proteome</keyword>
<evidence type="ECO:0000256" key="2">
    <source>
        <dbReference type="ARBA" id="ARBA00023125"/>
    </source>
</evidence>
<evidence type="ECO:0000313" key="7">
    <source>
        <dbReference type="Proteomes" id="UP000470470"/>
    </source>
</evidence>
<dbReference type="InterPro" id="IPR005471">
    <property type="entry name" value="Tscrpt_reg_IclR_N"/>
</dbReference>
<dbReference type="InterPro" id="IPR014757">
    <property type="entry name" value="Tscrpt_reg_IclR_C"/>
</dbReference>
<keyword evidence="3" id="KW-0804">Transcription</keyword>
<dbReference type="GO" id="GO:0003677">
    <property type="term" value="F:DNA binding"/>
    <property type="evidence" value="ECO:0007669"/>
    <property type="project" value="UniProtKB-KW"/>
</dbReference>
<dbReference type="Gene3D" id="1.10.10.10">
    <property type="entry name" value="Winged helix-like DNA-binding domain superfamily/Winged helix DNA-binding domain"/>
    <property type="match status" value="1"/>
</dbReference>
<dbReference type="EMBL" id="JAAGWK010000005">
    <property type="protein sequence ID" value="NEL52983.1"/>
    <property type="molecule type" value="Genomic_DNA"/>
</dbReference>
<dbReference type="Pfam" id="PF09339">
    <property type="entry name" value="HTH_IclR"/>
    <property type="match status" value="1"/>
</dbReference>
<dbReference type="SUPFAM" id="SSF55781">
    <property type="entry name" value="GAF domain-like"/>
    <property type="match status" value="1"/>
</dbReference>
<feature type="domain" description="HTH iclR-type" evidence="4">
    <location>
        <begin position="10"/>
        <end position="71"/>
    </location>
</feature>
<dbReference type="PROSITE" id="PS51077">
    <property type="entry name" value="HTH_ICLR"/>
    <property type="match status" value="1"/>
</dbReference>
<protein>
    <submittedName>
        <fullName evidence="6">IclR family transcriptional regulator</fullName>
    </submittedName>
</protein>
<dbReference type="InterPro" id="IPR036390">
    <property type="entry name" value="WH_DNA-bd_sf"/>
</dbReference>
<reference evidence="6 7" key="1">
    <citation type="submission" date="2020-02" db="EMBL/GenBank/DDBJ databases">
        <title>The whole genome sequence of CPCC 205119.</title>
        <authorList>
            <person name="Jiang Z."/>
        </authorList>
    </citation>
    <scope>NUCLEOTIDE SEQUENCE [LARGE SCALE GENOMIC DNA]</scope>
    <source>
        <strain evidence="6 7">CPCC 205119</strain>
    </source>
</reference>
<evidence type="ECO:0000259" key="4">
    <source>
        <dbReference type="PROSITE" id="PS51077"/>
    </source>
</evidence>
<keyword evidence="2" id="KW-0238">DNA-binding</keyword>
<evidence type="ECO:0000256" key="1">
    <source>
        <dbReference type="ARBA" id="ARBA00023015"/>
    </source>
</evidence>
<dbReference type="GO" id="GO:0045892">
    <property type="term" value="P:negative regulation of DNA-templated transcription"/>
    <property type="evidence" value="ECO:0007669"/>
    <property type="project" value="TreeGrafter"/>
</dbReference>
<evidence type="ECO:0000259" key="5">
    <source>
        <dbReference type="PROSITE" id="PS51078"/>
    </source>
</evidence>
<dbReference type="InterPro" id="IPR050707">
    <property type="entry name" value="HTH_MetabolicPath_Reg"/>
</dbReference>
<evidence type="ECO:0000313" key="6">
    <source>
        <dbReference type="EMBL" id="NEL52983.1"/>
    </source>
</evidence>
<feature type="domain" description="IclR-ED" evidence="5">
    <location>
        <begin position="72"/>
        <end position="253"/>
    </location>
</feature>
<dbReference type="RefSeq" id="WP_152730194.1">
    <property type="nucleotide sequence ID" value="NZ_JAABOZ010000005.1"/>
</dbReference>
<dbReference type="SMART" id="SM00346">
    <property type="entry name" value="HTH_ICLR"/>
    <property type="match status" value="1"/>
</dbReference>
<gene>
    <name evidence="6" type="ORF">G1H19_03010</name>
</gene>
<proteinExistence type="predicted"/>
<sequence length="258" mass="27094">MAGGGAQLGRSVTSRALGLLDAFDTAHPRLSLTELADRSGTPLATAHRLVGELTSWGALSRRADGRYEVGRKLWDLGLLAPVQLELRQVALPFLLDVHTATRDTVHLAVRDGLTALYVERISGRESVPVVSQVGSRLPLHAVAVGKVLLAAAPDAVVDAALAAPTRATVHTVVDPAVLRDQLAEVARRGHSRTAEEMSLGTASVAVPVTVERAAGPVVVAALGIVVPVRRRDLARLVPVLEVAARGIGRAVLRTPGFH</sequence>
<dbReference type="AlphaFoldDB" id="A0A7K3WBS2"/>
<dbReference type="Pfam" id="PF01614">
    <property type="entry name" value="IclR_C"/>
    <property type="match status" value="1"/>
</dbReference>